<keyword evidence="1" id="KW-0732">Signal</keyword>
<gene>
    <name evidence="2" type="ORF">HNP25_001491</name>
</gene>
<reference evidence="2 3" key="1">
    <citation type="submission" date="2020-08" db="EMBL/GenBank/DDBJ databases">
        <title>Functional genomics of gut bacteria from endangered species of beetles.</title>
        <authorList>
            <person name="Carlos-Shanley C."/>
        </authorList>
    </citation>
    <scope>NUCLEOTIDE SEQUENCE [LARGE SCALE GENOMIC DNA]</scope>
    <source>
        <strain evidence="2 3">S00070</strain>
    </source>
</reference>
<dbReference type="Proteomes" id="UP000524404">
    <property type="component" value="Unassembled WGS sequence"/>
</dbReference>
<comment type="caution">
    <text evidence="2">The sequence shown here is derived from an EMBL/GenBank/DDBJ whole genome shotgun (WGS) entry which is preliminary data.</text>
</comment>
<dbReference type="RefSeq" id="WP_184132640.1">
    <property type="nucleotide sequence ID" value="NZ_JACHKT010000008.1"/>
</dbReference>
<organism evidence="2 3">
    <name type="scientific">Arcicella rosea</name>
    <dbReference type="NCBI Taxonomy" id="502909"/>
    <lineage>
        <taxon>Bacteria</taxon>
        <taxon>Pseudomonadati</taxon>
        <taxon>Bacteroidota</taxon>
        <taxon>Cytophagia</taxon>
        <taxon>Cytophagales</taxon>
        <taxon>Flectobacillaceae</taxon>
        <taxon>Arcicella</taxon>
    </lineage>
</organism>
<evidence type="ECO:0000256" key="1">
    <source>
        <dbReference type="SAM" id="SignalP"/>
    </source>
</evidence>
<feature type="chain" id="PRO_5032809717" evidence="1">
    <location>
        <begin position="19"/>
        <end position="136"/>
    </location>
</feature>
<dbReference type="AlphaFoldDB" id="A0A841EN53"/>
<feature type="signal peptide" evidence="1">
    <location>
        <begin position="1"/>
        <end position="18"/>
    </location>
</feature>
<evidence type="ECO:0000313" key="2">
    <source>
        <dbReference type="EMBL" id="MBB6002839.1"/>
    </source>
</evidence>
<sequence>MKKTLILSLVLFSYSLMAQIPSSNYSAVLFNSKTMIEKFNKKKCCKPSSKNKGIVKTTPVKSTKKETKDPLCLVMPYSIAIKDQPSAQKLLSFNEIFPKIDINNVPVTCKKKDTAVLLTSSNLYTFPQNENLLNKQ</sequence>
<evidence type="ECO:0000313" key="3">
    <source>
        <dbReference type="Proteomes" id="UP000524404"/>
    </source>
</evidence>
<keyword evidence="3" id="KW-1185">Reference proteome</keyword>
<protein>
    <submittedName>
        <fullName evidence="2">Uncharacterized protein</fullName>
    </submittedName>
</protein>
<proteinExistence type="predicted"/>
<accession>A0A841EN53</accession>
<name>A0A841EN53_9BACT</name>
<dbReference type="EMBL" id="JACHKT010000008">
    <property type="protein sequence ID" value="MBB6002839.1"/>
    <property type="molecule type" value="Genomic_DNA"/>
</dbReference>